<dbReference type="RefSeq" id="WP_317957707.1">
    <property type="nucleotide sequence ID" value="NZ_BSKO01000001.1"/>
</dbReference>
<evidence type="ECO:0000313" key="3">
    <source>
        <dbReference type="Proteomes" id="UP001275436"/>
    </source>
</evidence>
<dbReference type="EMBL" id="BSKO01000001">
    <property type="protein sequence ID" value="GLO64846.1"/>
    <property type="molecule type" value="Genomic_DNA"/>
</dbReference>
<keyword evidence="1" id="KW-1133">Transmembrane helix</keyword>
<sequence length="403" mass="47459">MKHIKKYWGLWAIIITSTIAIVIYYVHMETSKINLEWKTVSGEEKIVEDLSIKGHLFTPYQEDYFSSTPNNFERSSQENVLLSNGLSIYQHERLNRFIDEYQSFMRGKSMDDSLYHETDEKIIYTSVDDEEENLLIELLDKQTKEVYKFEYPFENIEGSYISVNSTEYVEDELYIIISSLDINGEAGENYEYYLYTIDMKNNQLVEERKIIGKEDQEKTDIIQLIDDTFTENQKVVMFEKYNSPELISYTNENGEYVSERSMDDSDVEDVRQLFLLDLINNEKIEIPNTIALGSNHIIRNQFVYYLREEAEARYIEQYNINKQEIDTIATLNGEDTGYGTLLQEKNSYMYIANLNSNLEINLEVINIENGDSSYKGHIVVSELSEQLLKEQIQIMPQELEFRY</sequence>
<evidence type="ECO:0000256" key="1">
    <source>
        <dbReference type="SAM" id="Phobius"/>
    </source>
</evidence>
<name>A0ABQ5TF88_9BACI</name>
<gene>
    <name evidence="2" type="ORF">MACH08_06300</name>
</gene>
<protein>
    <recommendedName>
        <fullName evidence="4">Regulatory protein YycH domain-containing protein</fullName>
    </recommendedName>
</protein>
<feature type="transmembrane region" description="Helical" evidence="1">
    <location>
        <begin position="7"/>
        <end position="26"/>
    </location>
</feature>
<keyword evidence="3" id="KW-1185">Reference proteome</keyword>
<evidence type="ECO:0008006" key="4">
    <source>
        <dbReference type="Google" id="ProtNLM"/>
    </source>
</evidence>
<proteinExistence type="predicted"/>
<organism evidence="2 3">
    <name type="scientific">Oceanobacillus kimchii</name>
    <dbReference type="NCBI Taxonomy" id="746691"/>
    <lineage>
        <taxon>Bacteria</taxon>
        <taxon>Bacillati</taxon>
        <taxon>Bacillota</taxon>
        <taxon>Bacilli</taxon>
        <taxon>Bacillales</taxon>
        <taxon>Bacillaceae</taxon>
        <taxon>Oceanobacillus</taxon>
    </lineage>
</organism>
<reference evidence="2 3" key="1">
    <citation type="submission" date="2023-02" db="EMBL/GenBank/DDBJ databases">
        <title>Oceanobacillus kimchii IFOP_LL358 isolated form Alexandrium catenella lab strain.</title>
        <authorList>
            <person name="Gajardo G."/>
            <person name="Ueki S."/>
            <person name="Maruyama F."/>
        </authorList>
    </citation>
    <scope>NUCLEOTIDE SEQUENCE [LARGE SCALE GENOMIC DNA]</scope>
    <source>
        <strain evidence="2 3">IFOP_LL358</strain>
    </source>
</reference>
<keyword evidence="1" id="KW-0472">Membrane</keyword>
<evidence type="ECO:0000313" key="2">
    <source>
        <dbReference type="EMBL" id="GLO64846.1"/>
    </source>
</evidence>
<keyword evidence="1" id="KW-0812">Transmembrane</keyword>
<dbReference type="Proteomes" id="UP001275436">
    <property type="component" value="Unassembled WGS sequence"/>
</dbReference>
<accession>A0ABQ5TF88</accession>
<comment type="caution">
    <text evidence="2">The sequence shown here is derived from an EMBL/GenBank/DDBJ whole genome shotgun (WGS) entry which is preliminary data.</text>
</comment>